<evidence type="ECO:0000256" key="1">
    <source>
        <dbReference type="SAM" id="MobiDB-lite"/>
    </source>
</evidence>
<dbReference type="PROSITE" id="PS51257">
    <property type="entry name" value="PROKAR_LIPOPROTEIN"/>
    <property type="match status" value="1"/>
</dbReference>
<feature type="region of interest" description="Disordered" evidence="1">
    <location>
        <begin position="130"/>
        <end position="176"/>
    </location>
</feature>
<dbReference type="eggNOG" id="COG3786">
    <property type="taxonomic scope" value="Bacteria"/>
</dbReference>
<reference evidence="2" key="1">
    <citation type="submission" date="2011-11" db="EMBL/GenBank/DDBJ databases">
        <title>Improved High-Quality Draft sequence of Desulfovibrio sp. U5L.</title>
        <authorList>
            <consortium name="US DOE Joint Genome Institute"/>
            <person name="Lucas S."/>
            <person name="Han J."/>
            <person name="Lapidus A."/>
            <person name="Cheng J.-F."/>
            <person name="Goodwin L."/>
            <person name="Pitluck S."/>
            <person name="Peters L."/>
            <person name="Ovchinnikova G."/>
            <person name="Held B."/>
            <person name="Detter J.C."/>
            <person name="Han C."/>
            <person name="Tapia R."/>
            <person name="Land M."/>
            <person name="Hauser L."/>
            <person name="Kyrpides N."/>
            <person name="Ivanova N."/>
            <person name="Pagani I."/>
            <person name="Gabster J."/>
            <person name="Walker C."/>
            <person name="Stolyar S."/>
            <person name="Stahl D."/>
            <person name="Arkin A."/>
            <person name="Dehal P."/>
            <person name="Hazen T."/>
            <person name="Woyke T."/>
        </authorList>
    </citation>
    <scope>NUCLEOTIDE SEQUENCE [LARGE SCALE GENOMIC DNA]</scope>
    <source>
        <strain evidence="2">U5L</strain>
    </source>
</reference>
<sequence length="400" mass="40106">MSGPDARPRASRRGQAVALGLAALFLFFLLAGCSDDAPPESPDAVTGKTPVVRPEDVHVRGAGGAAVLAPDYRQGLTADLPAGAEKKPSRPAAVAAAGPAASRAALPVPSLSGGQAVAGQPAVAMTTSPAAALGGRSGDAAGQAPAPGPASGRPESPLPAVPAPAAAGSGRNPSSAGFPVPNCRQLVLVVAPTFEADRGTLRRFERQRPDGPWVEAGAPSPCVLGRKGLGVGRGLTPPLAGPAKRQGDGRTPAGLFPLPLAFGYAEATAARAVGIRLPYVAVTDRTACVTDPASDLFGRVVGPEARPAGLRGQDRMVRDDRANVWGVGIGHNQDHPEAEAGSCLFVNVRPAGGPPTGGSIGCPETVAASLAAWLDPAAEPLLAVLPAKAYQERQAAWGLP</sequence>
<accession>I2Q2F2</accession>
<dbReference type="EMBL" id="JH600068">
    <property type="protein sequence ID" value="EIG53958.1"/>
    <property type="molecule type" value="Genomic_DNA"/>
</dbReference>
<dbReference type="STRING" id="596152.DesU5LDRAFT_2292"/>
<feature type="compositionally biased region" description="Low complexity" evidence="1">
    <location>
        <begin position="138"/>
        <end position="155"/>
    </location>
</feature>
<dbReference type="AlphaFoldDB" id="I2Q2F2"/>
<dbReference type="OrthoDB" id="9804204at2"/>
<name>I2Q2F2_9BACT</name>
<gene>
    <name evidence="2" type="ORF">DesU5LDRAFT_2292</name>
</gene>
<evidence type="ECO:0000313" key="2">
    <source>
        <dbReference type="EMBL" id="EIG53958.1"/>
    </source>
</evidence>
<organism evidence="2">
    <name type="scientific">Desulfovibrio sp. U5L</name>
    <dbReference type="NCBI Taxonomy" id="596152"/>
    <lineage>
        <taxon>Bacteria</taxon>
        <taxon>Pseudomonadati</taxon>
        <taxon>Thermodesulfobacteriota</taxon>
        <taxon>Desulfovibrionia</taxon>
        <taxon>Desulfovibrionales</taxon>
        <taxon>Desulfovibrionaceae</taxon>
        <taxon>Desulfovibrio</taxon>
    </lineage>
</organism>
<proteinExistence type="predicted"/>
<dbReference type="HOGENOM" id="CLU_646772_0_0_7"/>
<dbReference type="PANTHER" id="PTHR38589">
    <property type="entry name" value="BLR0621 PROTEIN"/>
    <property type="match status" value="1"/>
</dbReference>
<protein>
    <submittedName>
        <fullName evidence="2">Uncharacterized protein</fullName>
    </submittedName>
</protein>
<dbReference type="PANTHER" id="PTHR38589:SF1">
    <property type="entry name" value="BLR0621 PROTEIN"/>
    <property type="match status" value="1"/>
</dbReference>